<proteinExistence type="predicted"/>
<accession>A0ABS5BP50</accession>
<protein>
    <submittedName>
        <fullName evidence="1">Uncharacterized protein</fullName>
    </submittedName>
</protein>
<evidence type="ECO:0000313" key="1">
    <source>
        <dbReference type="EMBL" id="MBP3955478.1"/>
    </source>
</evidence>
<organism evidence="1 2">
    <name type="scientific">Gemmata palustris</name>
    <dbReference type="NCBI Taxonomy" id="2822762"/>
    <lineage>
        <taxon>Bacteria</taxon>
        <taxon>Pseudomonadati</taxon>
        <taxon>Planctomycetota</taxon>
        <taxon>Planctomycetia</taxon>
        <taxon>Gemmatales</taxon>
        <taxon>Gemmataceae</taxon>
        <taxon>Gemmata</taxon>
    </lineage>
</organism>
<reference evidence="1 2" key="1">
    <citation type="submission" date="2021-04" db="EMBL/GenBank/DDBJ databases">
        <authorList>
            <person name="Ivanova A."/>
        </authorList>
    </citation>
    <scope>NUCLEOTIDE SEQUENCE [LARGE SCALE GENOMIC DNA]</scope>
    <source>
        <strain evidence="1 2">G18</strain>
    </source>
</reference>
<dbReference type="Proteomes" id="UP000676565">
    <property type="component" value="Unassembled WGS sequence"/>
</dbReference>
<dbReference type="EMBL" id="JAGKQQ010000001">
    <property type="protein sequence ID" value="MBP3955478.1"/>
    <property type="molecule type" value="Genomic_DNA"/>
</dbReference>
<keyword evidence="2" id="KW-1185">Reference proteome</keyword>
<dbReference type="RefSeq" id="WP_210653555.1">
    <property type="nucleotide sequence ID" value="NZ_JAGKQQ010000001.1"/>
</dbReference>
<evidence type="ECO:0000313" key="2">
    <source>
        <dbReference type="Proteomes" id="UP000676565"/>
    </source>
</evidence>
<name>A0ABS5BP50_9BACT</name>
<sequence length="182" mass="20136">MTTPVTAQALKLEVGKAYRTRDGRKVTARWKLDGQFAMFEDGMDEGAFCREDGQPSYSGFARWGIVAEWDVPDPDGWIQWSGGKCPVPPETVVECRGRKGHVWEIDAGSLYWNHPGYAADIIAYRVVKPATIAEPAPAPTRDFSAHFGPLANLTWRDAFVLDALRQHSCALSCILAAVEPRT</sequence>
<comment type="caution">
    <text evidence="1">The sequence shown here is derived from an EMBL/GenBank/DDBJ whole genome shotgun (WGS) entry which is preliminary data.</text>
</comment>
<gene>
    <name evidence="1" type="ORF">J8F10_09310</name>
</gene>